<dbReference type="Pfam" id="PF00168">
    <property type="entry name" value="C2"/>
    <property type="match status" value="1"/>
</dbReference>
<keyword evidence="3" id="KW-1185">Reference proteome</keyword>
<dbReference type="AlphaFoldDB" id="A0AAQ3NFF3"/>
<evidence type="ECO:0000313" key="3">
    <source>
        <dbReference type="Proteomes" id="UP001374535"/>
    </source>
</evidence>
<dbReference type="PROSITE" id="PS50004">
    <property type="entry name" value="C2"/>
    <property type="match status" value="1"/>
</dbReference>
<gene>
    <name evidence="2" type="ORF">V8G54_021377</name>
</gene>
<dbReference type="Proteomes" id="UP001374535">
    <property type="component" value="Chromosome 6"/>
</dbReference>
<evidence type="ECO:0000313" key="2">
    <source>
        <dbReference type="EMBL" id="WVZ08031.1"/>
    </source>
</evidence>
<sequence>MDSKPRPHDSLKRTLDLTVLSVEDLHPNWRHAAQSLYVVVRADSIASYATGTATVETTSDGSGNPSWNEKLEVDVPAQARSVTLTVKCRNAPSMKDVGIARIAIAELLSAAAAAEQNLQILSYGLRDWEGRRSGVIKFNVRVRERDMLSSSSGNVVGNGLMYD</sequence>
<dbReference type="Gene3D" id="2.60.40.150">
    <property type="entry name" value="C2 domain"/>
    <property type="match status" value="1"/>
</dbReference>
<dbReference type="SMART" id="SM00239">
    <property type="entry name" value="C2"/>
    <property type="match status" value="1"/>
</dbReference>
<dbReference type="PANTHER" id="PTHR32246:SF74">
    <property type="entry name" value="BON1-ASSOCIATED-LIKE PROTEIN"/>
    <property type="match status" value="1"/>
</dbReference>
<protein>
    <recommendedName>
        <fullName evidence="1">C2 domain-containing protein</fullName>
    </recommendedName>
</protein>
<dbReference type="SUPFAM" id="SSF49562">
    <property type="entry name" value="C2 domain (Calcium/lipid-binding domain, CaLB)"/>
    <property type="match status" value="1"/>
</dbReference>
<reference evidence="2 3" key="1">
    <citation type="journal article" date="2023" name="Life. Sci Alliance">
        <title>Evolutionary insights into 3D genome organization and epigenetic landscape of Vigna mungo.</title>
        <authorList>
            <person name="Junaid A."/>
            <person name="Singh B."/>
            <person name="Bhatia S."/>
        </authorList>
    </citation>
    <scope>NUCLEOTIDE SEQUENCE [LARGE SCALE GENOMIC DNA]</scope>
    <source>
        <strain evidence="2">Urdbean</strain>
    </source>
</reference>
<proteinExistence type="predicted"/>
<accession>A0AAQ3NFF3</accession>
<dbReference type="InterPro" id="IPR035892">
    <property type="entry name" value="C2_domain_sf"/>
</dbReference>
<organism evidence="2 3">
    <name type="scientific">Vigna mungo</name>
    <name type="common">Black gram</name>
    <name type="synonym">Phaseolus mungo</name>
    <dbReference type="NCBI Taxonomy" id="3915"/>
    <lineage>
        <taxon>Eukaryota</taxon>
        <taxon>Viridiplantae</taxon>
        <taxon>Streptophyta</taxon>
        <taxon>Embryophyta</taxon>
        <taxon>Tracheophyta</taxon>
        <taxon>Spermatophyta</taxon>
        <taxon>Magnoliopsida</taxon>
        <taxon>eudicotyledons</taxon>
        <taxon>Gunneridae</taxon>
        <taxon>Pentapetalae</taxon>
        <taxon>rosids</taxon>
        <taxon>fabids</taxon>
        <taxon>Fabales</taxon>
        <taxon>Fabaceae</taxon>
        <taxon>Papilionoideae</taxon>
        <taxon>50 kb inversion clade</taxon>
        <taxon>NPAAA clade</taxon>
        <taxon>indigoferoid/millettioid clade</taxon>
        <taxon>Phaseoleae</taxon>
        <taxon>Vigna</taxon>
    </lineage>
</organism>
<name>A0AAQ3NFF3_VIGMU</name>
<evidence type="ECO:0000259" key="1">
    <source>
        <dbReference type="PROSITE" id="PS50004"/>
    </source>
</evidence>
<dbReference type="EMBL" id="CP144695">
    <property type="protein sequence ID" value="WVZ08031.1"/>
    <property type="molecule type" value="Genomic_DNA"/>
</dbReference>
<dbReference type="InterPro" id="IPR000008">
    <property type="entry name" value="C2_dom"/>
</dbReference>
<feature type="domain" description="C2" evidence="1">
    <location>
        <begin position="1"/>
        <end position="118"/>
    </location>
</feature>
<dbReference type="PANTHER" id="PTHR32246">
    <property type="entry name" value="INGRESSION PROTEIN FIC1"/>
    <property type="match status" value="1"/>
</dbReference>